<evidence type="ECO:0000313" key="4">
    <source>
        <dbReference type="EMBL" id="CAB4189137.1"/>
    </source>
</evidence>
<name>A0A6J5QAF4_9CAUD</name>
<dbReference type="EMBL" id="LR798433">
    <property type="protein sequence ID" value="CAB5231341.1"/>
    <property type="molecule type" value="Genomic_DNA"/>
</dbReference>
<dbReference type="EMBL" id="LR796924">
    <property type="protein sequence ID" value="CAB4174601.1"/>
    <property type="molecule type" value="Genomic_DNA"/>
</dbReference>
<sequence>MAGGVNNFSPQQNWQSLGGNGMYGYNNQGGAGTSVARDSMDASRIGVGRIPSAEYPDGYLGTIRSRRDDRLLDSIKNRVNQKAYQRGVHKGERIEPSMYFWPENINDMSGIERQMKAKLVNINGVNVYQVMRGAPQMHLTPAPHLVNDGKANTIATEPGQIDARRQAMLAYLKPAWR</sequence>
<dbReference type="EMBL" id="LR797132">
    <property type="protein sequence ID" value="CAB4189137.1"/>
    <property type="molecule type" value="Genomic_DNA"/>
</dbReference>
<gene>
    <name evidence="3" type="ORF">UFOVP1034_93</name>
    <name evidence="4" type="ORF">UFOVP1177_93</name>
    <name evidence="5" type="ORF">UFOVP1243_80</name>
    <name evidence="6" type="ORF">UFOVP1581_65</name>
    <name evidence="1" type="ORF">UFOVP854_65</name>
    <name evidence="2" type="ORF">UFOVP964_65</name>
</gene>
<evidence type="ECO:0000313" key="3">
    <source>
        <dbReference type="EMBL" id="CAB4179397.1"/>
    </source>
</evidence>
<organism evidence="3">
    <name type="scientific">uncultured Caudovirales phage</name>
    <dbReference type="NCBI Taxonomy" id="2100421"/>
    <lineage>
        <taxon>Viruses</taxon>
        <taxon>Duplodnaviria</taxon>
        <taxon>Heunggongvirae</taxon>
        <taxon>Uroviricota</taxon>
        <taxon>Caudoviricetes</taxon>
        <taxon>Peduoviridae</taxon>
        <taxon>Maltschvirus</taxon>
        <taxon>Maltschvirus maltsch</taxon>
    </lineage>
</organism>
<evidence type="ECO:0000313" key="5">
    <source>
        <dbReference type="EMBL" id="CAB4193442.1"/>
    </source>
</evidence>
<evidence type="ECO:0000313" key="6">
    <source>
        <dbReference type="EMBL" id="CAB5231341.1"/>
    </source>
</evidence>
<proteinExistence type="predicted"/>
<evidence type="ECO:0000313" key="1">
    <source>
        <dbReference type="EMBL" id="CAB4166966.1"/>
    </source>
</evidence>
<evidence type="ECO:0000313" key="2">
    <source>
        <dbReference type="EMBL" id="CAB4174601.1"/>
    </source>
</evidence>
<accession>A0A6J5QAF4</accession>
<reference evidence="3" key="1">
    <citation type="submission" date="2020-05" db="EMBL/GenBank/DDBJ databases">
        <authorList>
            <person name="Chiriac C."/>
            <person name="Salcher M."/>
            <person name="Ghai R."/>
            <person name="Kavagutti S V."/>
        </authorList>
    </citation>
    <scope>NUCLEOTIDE SEQUENCE</scope>
</reference>
<dbReference type="EMBL" id="LR796798">
    <property type="protein sequence ID" value="CAB4166966.1"/>
    <property type="molecule type" value="Genomic_DNA"/>
</dbReference>
<dbReference type="EMBL" id="LR796979">
    <property type="protein sequence ID" value="CAB4179397.1"/>
    <property type="molecule type" value="Genomic_DNA"/>
</dbReference>
<dbReference type="EMBL" id="LR797196">
    <property type="protein sequence ID" value="CAB4193442.1"/>
    <property type="molecule type" value="Genomic_DNA"/>
</dbReference>
<protein>
    <submittedName>
        <fullName evidence="3">Uncharacterized protein</fullName>
    </submittedName>
</protein>